<keyword evidence="3" id="KW-0804">Transcription</keyword>
<evidence type="ECO:0000256" key="3">
    <source>
        <dbReference type="ARBA" id="ARBA00023163"/>
    </source>
</evidence>
<dbReference type="Pfam" id="PF07729">
    <property type="entry name" value="FCD"/>
    <property type="match status" value="1"/>
</dbReference>
<dbReference type="Proteomes" id="UP001500928">
    <property type="component" value="Unassembled WGS sequence"/>
</dbReference>
<feature type="domain" description="HTH gntR-type" evidence="4">
    <location>
        <begin position="25"/>
        <end position="92"/>
    </location>
</feature>
<dbReference type="PANTHER" id="PTHR43537">
    <property type="entry name" value="TRANSCRIPTIONAL REGULATOR, GNTR FAMILY"/>
    <property type="match status" value="1"/>
</dbReference>
<dbReference type="InterPro" id="IPR036388">
    <property type="entry name" value="WH-like_DNA-bd_sf"/>
</dbReference>
<dbReference type="EMBL" id="BAABHO010000048">
    <property type="protein sequence ID" value="GAA4804527.1"/>
    <property type="molecule type" value="Genomic_DNA"/>
</dbReference>
<dbReference type="InterPro" id="IPR000524">
    <property type="entry name" value="Tscrpt_reg_HTH_GntR"/>
</dbReference>
<dbReference type="SMART" id="SM00895">
    <property type="entry name" value="FCD"/>
    <property type="match status" value="1"/>
</dbReference>
<dbReference type="SUPFAM" id="SSF48008">
    <property type="entry name" value="GntR ligand-binding domain-like"/>
    <property type="match status" value="1"/>
</dbReference>
<dbReference type="Pfam" id="PF00392">
    <property type="entry name" value="GntR"/>
    <property type="match status" value="1"/>
</dbReference>
<keyword evidence="6" id="KW-1185">Reference proteome</keyword>
<gene>
    <name evidence="5" type="ORF">GCM10023200_47330</name>
</gene>
<dbReference type="InterPro" id="IPR011711">
    <property type="entry name" value="GntR_C"/>
</dbReference>
<proteinExistence type="predicted"/>
<name>A0ABP9C3K0_9PSEU</name>
<protein>
    <submittedName>
        <fullName evidence="5">GntR family transcriptional regulator</fullName>
    </submittedName>
</protein>
<evidence type="ECO:0000259" key="4">
    <source>
        <dbReference type="PROSITE" id="PS50949"/>
    </source>
</evidence>
<evidence type="ECO:0000313" key="6">
    <source>
        <dbReference type="Proteomes" id="UP001500928"/>
    </source>
</evidence>
<dbReference type="SUPFAM" id="SSF46785">
    <property type="entry name" value="Winged helix' DNA-binding domain"/>
    <property type="match status" value="1"/>
</dbReference>
<accession>A0ABP9C3K0</accession>
<keyword evidence="2" id="KW-0238">DNA-binding</keyword>
<dbReference type="PROSITE" id="PS50949">
    <property type="entry name" value="HTH_GNTR"/>
    <property type="match status" value="1"/>
</dbReference>
<evidence type="ECO:0000256" key="1">
    <source>
        <dbReference type="ARBA" id="ARBA00023015"/>
    </source>
</evidence>
<dbReference type="Gene3D" id="1.10.10.10">
    <property type="entry name" value="Winged helix-like DNA-binding domain superfamily/Winged helix DNA-binding domain"/>
    <property type="match status" value="1"/>
</dbReference>
<evidence type="ECO:0000313" key="5">
    <source>
        <dbReference type="EMBL" id="GAA4804527.1"/>
    </source>
</evidence>
<dbReference type="Gene3D" id="1.20.120.530">
    <property type="entry name" value="GntR ligand-binding domain-like"/>
    <property type="match status" value="1"/>
</dbReference>
<dbReference type="PANTHER" id="PTHR43537:SF5">
    <property type="entry name" value="UXU OPERON TRANSCRIPTIONAL REGULATOR"/>
    <property type="match status" value="1"/>
</dbReference>
<keyword evidence="1" id="KW-0805">Transcription regulation</keyword>
<organism evidence="5 6">
    <name type="scientific">Actinomycetospora chlora</name>
    <dbReference type="NCBI Taxonomy" id="663608"/>
    <lineage>
        <taxon>Bacteria</taxon>
        <taxon>Bacillati</taxon>
        <taxon>Actinomycetota</taxon>
        <taxon>Actinomycetes</taxon>
        <taxon>Pseudonocardiales</taxon>
        <taxon>Pseudonocardiaceae</taxon>
        <taxon>Actinomycetospora</taxon>
    </lineage>
</organism>
<dbReference type="InterPro" id="IPR036390">
    <property type="entry name" value="WH_DNA-bd_sf"/>
</dbReference>
<comment type="caution">
    <text evidence="5">The sequence shown here is derived from an EMBL/GenBank/DDBJ whole genome shotgun (WGS) entry which is preliminary data.</text>
</comment>
<dbReference type="CDD" id="cd07377">
    <property type="entry name" value="WHTH_GntR"/>
    <property type="match status" value="1"/>
</dbReference>
<reference evidence="6" key="1">
    <citation type="journal article" date="2019" name="Int. J. Syst. Evol. Microbiol.">
        <title>The Global Catalogue of Microorganisms (GCM) 10K type strain sequencing project: providing services to taxonomists for standard genome sequencing and annotation.</title>
        <authorList>
            <consortium name="The Broad Institute Genomics Platform"/>
            <consortium name="The Broad Institute Genome Sequencing Center for Infectious Disease"/>
            <person name="Wu L."/>
            <person name="Ma J."/>
        </authorList>
    </citation>
    <scope>NUCLEOTIDE SEQUENCE [LARGE SCALE GENOMIC DNA]</scope>
    <source>
        <strain evidence="6">JCM 17979</strain>
    </source>
</reference>
<sequence>MDTLRTMSEQSVVDEVAADDVRSGRRLALDVHAAVRAMILSGELPAGAPILQAALARRLGVSRTPMREAFRLLQEEGLIENKPDQRAVVRAIDPGELDAVYTSRVMLEAVAVSISVRSATPELVARLDEALALMRRLATEDDIERWQQAHRAFHQLTTEGVPTLHDSICALGERAERFLRLAQLGHPGASSRWDTDHEVLVRAFRLRDHDLAVRTIAQHLARTAFTAMADIAPERDATATRAALNLLLPRG</sequence>
<dbReference type="InterPro" id="IPR008920">
    <property type="entry name" value="TF_FadR/GntR_C"/>
</dbReference>
<evidence type="ECO:0000256" key="2">
    <source>
        <dbReference type="ARBA" id="ARBA00023125"/>
    </source>
</evidence>
<dbReference type="SMART" id="SM00345">
    <property type="entry name" value="HTH_GNTR"/>
    <property type="match status" value="1"/>
</dbReference>